<feature type="compositionally biased region" description="Polar residues" evidence="1">
    <location>
        <begin position="439"/>
        <end position="449"/>
    </location>
</feature>
<feature type="domain" description="BSD" evidence="2">
    <location>
        <begin position="330"/>
        <end position="374"/>
    </location>
</feature>
<feature type="compositionally biased region" description="Low complexity" evidence="1">
    <location>
        <begin position="109"/>
        <end position="129"/>
    </location>
</feature>
<dbReference type="PANTHER" id="PTHR16019">
    <property type="entry name" value="SYNAPSE-ASSOCIATED PROTEIN"/>
    <property type="match status" value="1"/>
</dbReference>
<dbReference type="PROSITE" id="PS50858">
    <property type="entry name" value="BSD"/>
    <property type="match status" value="1"/>
</dbReference>
<dbReference type="Gene3D" id="1.10.3970.10">
    <property type="entry name" value="BSD domain"/>
    <property type="match status" value="1"/>
</dbReference>
<dbReference type="AlphaFoldDB" id="A0A4Y7PI18"/>
<reference evidence="3 4" key="1">
    <citation type="submission" date="2018-06" db="EMBL/GenBank/DDBJ databases">
        <title>A transcriptomic atlas of mushroom development highlights an independent origin of complex multicellularity.</title>
        <authorList>
            <consortium name="DOE Joint Genome Institute"/>
            <person name="Krizsan K."/>
            <person name="Almasi E."/>
            <person name="Merenyi Z."/>
            <person name="Sahu N."/>
            <person name="Viragh M."/>
            <person name="Koszo T."/>
            <person name="Mondo S."/>
            <person name="Kiss B."/>
            <person name="Balint B."/>
            <person name="Kues U."/>
            <person name="Barry K."/>
            <person name="Hegedus J.C."/>
            <person name="Henrissat B."/>
            <person name="Johnson J."/>
            <person name="Lipzen A."/>
            <person name="Ohm R."/>
            <person name="Nagy I."/>
            <person name="Pangilinan J."/>
            <person name="Yan J."/>
            <person name="Xiong Y."/>
            <person name="Grigoriev I.V."/>
            <person name="Hibbett D.S."/>
            <person name="Nagy L.G."/>
        </authorList>
    </citation>
    <scope>NUCLEOTIDE SEQUENCE [LARGE SCALE GENOMIC DNA]</scope>
    <source>
        <strain evidence="3 4">SZMC22713</strain>
    </source>
</reference>
<feature type="compositionally biased region" description="Acidic residues" evidence="1">
    <location>
        <begin position="393"/>
        <end position="407"/>
    </location>
</feature>
<dbReference type="STRING" id="50990.A0A4Y7PI18"/>
<dbReference type="InterPro" id="IPR051494">
    <property type="entry name" value="BSD_domain-containing"/>
</dbReference>
<feature type="region of interest" description="Disordered" evidence="1">
    <location>
        <begin position="71"/>
        <end position="129"/>
    </location>
</feature>
<proteinExistence type="predicted"/>
<dbReference type="SMART" id="SM00751">
    <property type="entry name" value="BSD"/>
    <property type="match status" value="1"/>
</dbReference>
<dbReference type="SUPFAM" id="SSF140383">
    <property type="entry name" value="BSD domain-like"/>
    <property type="match status" value="1"/>
</dbReference>
<sequence length="507" mass="54656">MNVLDPYDITNQSSTPPPQEPGTEPTLNEELTQVVGQLGRFWGGFRKQSQAAFESAKHDFSQVVTQAQKELGKLTSETPATGQATVEGSSTTEHSREVKAEPSGSEDNSLTSSSTSETLQPTPTPSSPVQTLFTRIQQSLPPAISNTLQTNLPDALRTATGSVTSTVDFAQLKSTLSTEFQRVQGVTRAQAEEYVHKSEVLLKEAGEFLKDAVKVVPPEEQDSLRADGADGNVVWDGSDVWVMPSPVGTVGWGGNKSSMSGGKGKGKEEDARQRGLATRADAMLHRLKRDPDMIKLDPLEDDNVKALFETWRADEVQSKDGGIDGAAWSERINAALDVKDDGDALRATRDDLVPSTIDNQTFWTRYFFRIYQIEQEEVKRKTLLAVGAADNDEDFSWEDEDDNDNDATPDASLNPSKTLPPPSPSPADHNNKPVPSTAGMLSTSQSHTGAGTAEHSAPSSQAVTPATTSPRESSEGSYDVVSSGNVSSSPETISRAEKEGDDDSDWE</sequence>
<dbReference type="InterPro" id="IPR005607">
    <property type="entry name" value="BSD_dom"/>
</dbReference>
<dbReference type="VEuPathDB" id="FungiDB:BD410DRAFT_859806"/>
<name>A0A4Y7PI18_9AGAM</name>
<accession>A0A4Y7PI18</accession>
<dbReference type="GO" id="GO:0005737">
    <property type="term" value="C:cytoplasm"/>
    <property type="evidence" value="ECO:0007669"/>
    <property type="project" value="TreeGrafter"/>
</dbReference>
<feature type="region of interest" description="Disordered" evidence="1">
    <location>
        <begin position="393"/>
        <end position="507"/>
    </location>
</feature>
<organism evidence="3 4">
    <name type="scientific">Rickenella mellea</name>
    <dbReference type="NCBI Taxonomy" id="50990"/>
    <lineage>
        <taxon>Eukaryota</taxon>
        <taxon>Fungi</taxon>
        <taxon>Dikarya</taxon>
        <taxon>Basidiomycota</taxon>
        <taxon>Agaricomycotina</taxon>
        <taxon>Agaricomycetes</taxon>
        <taxon>Hymenochaetales</taxon>
        <taxon>Rickenellaceae</taxon>
        <taxon>Rickenella</taxon>
    </lineage>
</organism>
<feature type="compositionally biased region" description="Polar residues" evidence="1">
    <location>
        <begin position="457"/>
        <end position="471"/>
    </location>
</feature>
<dbReference type="Proteomes" id="UP000294933">
    <property type="component" value="Unassembled WGS sequence"/>
</dbReference>
<evidence type="ECO:0000256" key="1">
    <source>
        <dbReference type="SAM" id="MobiDB-lite"/>
    </source>
</evidence>
<keyword evidence="4" id="KW-1185">Reference proteome</keyword>
<feature type="region of interest" description="Disordered" evidence="1">
    <location>
        <begin position="246"/>
        <end position="270"/>
    </location>
</feature>
<protein>
    <recommendedName>
        <fullName evidence="2">BSD domain-containing protein</fullName>
    </recommendedName>
</protein>
<dbReference type="OrthoDB" id="73788at2759"/>
<feature type="region of interest" description="Disordered" evidence="1">
    <location>
        <begin position="1"/>
        <end position="26"/>
    </location>
</feature>
<dbReference type="Pfam" id="PF03909">
    <property type="entry name" value="BSD"/>
    <property type="match status" value="1"/>
</dbReference>
<dbReference type="PANTHER" id="PTHR16019:SF5">
    <property type="entry name" value="BSD DOMAIN-CONTAINING PROTEIN 1"/>
    <property type="match status" value="1"/>
</dbReference>
<feature type="compositionally biased region" description="Polar residues" evidence="1">
    <location>
        <begin position="75"/>
        <end position="92"/>
    </location>
</feature>
<gene>
    <name evidence="3" type="ORF">BD410DRAFT_859806</name>
</gene>
<evidence type="ECO:0000313" key="3">
    <source>
        <dbReference type="EMBL" id="TDL14482.1"/>
    </source>
</evidence>
<evidence type="ECO:0000259" key="2">
    <source>
        <dbReference type="PROSITE" id="PS50858"/>
    </source>
</evidence>
<feature type="compositionally biased region" description="Polar residues" evidence="1">
    <location>
        <begin position="480"/>
        <end position="492"/>
    </location>
</feature>
<evidence type="ECO:0000313" key="4">
    <source>
        <dbReference type="Proteomes" id="UP000294933"/>
    </source>
</evidence>
<dbReference type="InterPro" id="IPR035925">
    <property type="entry name" value="BSD_dom_sf"/>
</dbReference>
<dbReference type="EMBL" id="ML170333">
    <property type="protein sequence ID" value="TDL14482.1"/>
    <property type="molecule type" value="Genomic_DNA"/>
</dbReference>